<dbReference type="STRING" id="3775.A0A1Q3BK93"/>
<evidence type="ECO:0000256" key="8">
    <source>
        <dbReference type="ARBA" id="ARBA00022884"/>
    </source>
</evidence>
<dbReference type="GO" id="GO:0003723">
    <property type="term" value="F:RNA binding"/>
    <property type="evidence" value="ECO:0007669"/>
    <property type="project" value="UniProtKB-KW"/>
</dbReference>
<dbReference type="Pfam" id="PF00686">
    <property type="entry name" value="CBM_20"/>
    <property type="match status" value="1"/>
</dbReference>
<keyword evidence="4" id="KW-0479">Metal-binding</keyword>
<dbReference type="PROSITE" id="PS51166">
    <property type="entry name" value="CBM20"/>
    <property type="match status" value="1"/>
</dbReference>
<evidence type="ECO:0000256" key="7">
    <source>
        <dbReference type="ARBA" id="ARBA00022842"/>
    </source>
</evidence>
<dbReference type="Gene3D" id="3.40.1260.20">
    <property type="entry name" value="Ribonuclease E, catalytic domain"/>
    <property type="match status" value="1"/>
</dbReference>
<protein>
    <submittedName>
        <fullName evidence="12">CBM_20 domain-containing protein/RNase_E_G domain-containing protein</fullName>
    </submittedName>
</protein>
<dbReference type="SUPFAM" id="SSF49452">
    <property type="entry name" value="Starch-binding domain-like"/>
    <property type="match status" value="1"/>
</dbReference>
<organism evidence="12 13">
    <name type="scientific">Cephalotus follicularis</name>
    <name type="common">Albany pitcher plant</name>
    <dbReference type="NCBI Taxonomy" id="3775"/>
    <lineage>
        <taxon>Eukaryota</taxon>
        <taxon>Viridiplantae</taxon>
        <taxon>Streptophyta</taxon>
        <taxon>Embryophyta</taxon>
        <taxon>Tracheophyta</taxon>
        <taxon>Spermatophyta</taxon>
        <taxon>Magnoliopsida</taxon>
        <taxon>eudicotyledons</taxon>
        <taxon>Gunneridae</taxon>
        <taxon>Pentapetalae</taxon>
        <taxon>rosids</taxon>
        <taxon>fabids</taxon>
        <taxon>Oxalidales</taxon>
        <taxon>Cephalotaceae</taxon>
        <taxon>Cephalotus</taxon>
    </lineage>
</organism>
<dbReference type="EMBL" id="BDDD01000631">
    <property type="protein sequence ID" value="GAV68440.1"/>
    <property type="molecule type" value="Genomic_DNA"/>
</dbReference>
<dbReference type="Gene3D" id="2.40.50.140">
    <property type="entry name" value="Nucleic acid-binding proteins"/>
    <property type="match status" value="1"/>
</dbReference>
<dbReference type="AlphaFoldDB" id="A0A1Q3BK93"/>
<evidence type="ECO:0000256" key="1">
    <source>
        <dbReference type="ARBA" id="ARBA00001946"/>
    </source>
</evidence>
<accession>A0A1Q3BK93</accession>
<evidence type="ECO:0000256" key="3">
    <source>
        <dbReference type="ARBA" id="ARBA00022722"/>
    </source>
</evidence>
<dbReference type="InterPro" id="IPR013784">
    <property type="entry name" value="Carb-bd-like_fold"/>
</dbReference>
<dbReference type="InterPro" id="IPR012340">
    <property type="entry name" value="NA-bd_OB-fold"/>
</dbReference>
<gene>
    <name evidence="12" type="ORF">CFOL_v3_11943</name>
</gene>
<dbReference type="GO" id="GO:0004540">
    <property type="term" value="F:RNA nuclease activity"/>
    <property type="evidence" value="ECO:0007669"/>
    <property type="project" value="InterPro"/>
</dbReference>
<dbReference type="PANTHER" id="PTHR30001">
    <property type="entry name" value="RIBONUCLEASE"/>
    <property type="match status" value="1"/>
</dbReference>
<dbReference type="Proteomes" id="UP000187406">
    <property type="component" value="Unassembled WGS sequence"/>
</dbReference>
<keyword evidence="5" id="KW-0255">Endonuclease</keyword>
<dbReference type="GO" id="GO:0006364">
    <property type="term" value="P:rRNA processing"/>
    <property type="evidence" value="ECO:0007669"/>
    <property type="project" value="TreeGrafter"/>
</dbReference>
<dbReference type="InParanoid" id="A0A1Q3BK93"/>
<keyword evidence="7" id="KW-0460">Magnesium</keyword>
<evidence type="ECO:0000256" key="2">
    <source>
        <dbReference type="ARBA" id="ARBA00005522"/>
    </source>
</evidence>
<evidence type="ECO:0000313" key="13">
    <source>
        <dbReference type="Proteomes" id="UP000187406"/>
    </source>
</evidence>
<keyword evidence="13" id="KW-1185">Reference proteome</keyword>
<evidence type="ECO:0000256" key="5">
    <source>
        <dbReference type="ARBA" id="ARBA00022759"/>
    </source>
</evidence>
<evidence type="ECO:0000259" key="11">
    <source>
        <dbReference type="PROSITE" id="PS51166"/>
    </source>
</evidence>
<sequence length="1032" mass="115801">MAIYQGRTSTATELLQPRHMDLPDARHWPHHHHFLTTRRLSSPSCLLASYRFLSPYIWHHIPTGFTLYVGNGNSPKRYPVMSMTKGQLGTSYKGLCEVVWIVEADLEADQVLYITGDPFVLGGWEPETAFLMSPTGNATLWKAQVKIEIGVNFKYNYFIKGETQFSSDIMWRPGPEFSLSLPLSVKQDKKVIVRDSWMRFPAKKSPAHVWGSWIDETYLSMRPFISASAMDDEIVNSLETDVKDSEPFLNGLTVKTKLNSDVKITIGATNEGSNQNLNTYFSHRDQPVEEPWLLHSSFFLLGSNDMIEPDTSKKEATKEDEVGPLENSEHCQVTETLLPNESSLSFKEDPVCTVILINSSVCTMQRIAVLEDDKLVELLLEPVKSNVLCDSVYLGVVTKLVPHMGGAFVNIGGSRHSLMDVKQKREPFIFPPFRRGSKKQEVSGSVFGAREEHPDGYQNENFSHDVEVIDDVEVGSPDDSVQFMNIDSEELHGDNDYDVTEILNNNVNGSIVDHGEEEADFEEDMDGGDHHLEGESINSCLPVEMEDSNDTQKSHSQDIEDSYRALNTENKWVQVRKGTKIIVQVVKEGLGTKSPTLTAYPKLRSRFWVLLTRCDRVGVSKKICGVERTRLKVIAKTLQPQGFGLTVRTVAAGHSLEELQKDLEGLLLTWKSIIEHAKSAALAADEGIEGAIPVILHRAMGQTLSVVQDYFNEKVKKMVVDSPRTYHEVSNYLQDMAPDLCDRVELYDKRVPLFDEFNIEVEINSILSKRVPLPNGGSLVIEQTEALVSIDVNGGHGMFGQGTSPEKANLDVNLAAAKQIARELRLRDIGGIIVVDFIDMADESNKRLVYEEVTKAVERDRSLVKVSELSRHGLMEITRKRVRPSVSFMISEPCACCHATGRVEALETSFSKIEQEICRLLATIDLEPDPETPKSWPRFVLRVDSHMCSYLTSGKRAKLAILSSSLKVWILIKVARGFTRGEFEVKPFTDDKSHKNQHQGPMSMLQRAGPRTNSSRKTVTVVPVKKYKASKK</sequence>
<proteinExistence type="inferred from homology"/>
<dbReference type="InterPro" id="IPR013783">
    <property type="entry name" value="Ig-like_fold"/>
</dbReference>
<dbReference type="FunFam" id="2.60.40.10:FF:001568">
    <property type="entry name" value="Ribonuclease E/G-like protein, chloroplastic"/>
    <property type="match status" value="1"/>
</dbReference>
<name>A0A1Q3BK93_CEPFO</name>
<dbReference type="Pfam" id="PF10150">
    <property type="entry name" value="RNase_E_G"/>
    <property type="match status" value="1"/>
</dbReference>
<reference evidence="13" key="1">
    <citation type="submission" date="2016-04" db="EMBL/GenBank/DDBJ databases">
        <title>Cephalotus genome sequencing.</title>
        <authorList>
            <person name="Fukushima K."/>
            <person name="Hasebe M."/>
            <person name="Fang X."/>
        </authorList>
    </citation>
    <scope>NUCLEOTIDE SEQUENCE [LARGE SCALE GENOMIC DNA]</scope>
    <source>
        <strain evidence="13">cv. St1</strain>
    </source>
</reference>
<comment type="similarity">
    <text evidence="2">Belongs to the RNase E/G family.</text>
</comment>
<evidence type="ECO:0000256" key="6">
    <source>
        <dbReference type="ARBA" id="ARBA00022801"/>
    </source>
</evidence>
<dbReference type="SUPFAM" id="SSF50249">
    <property type="entry name" value="Nucleic acid-binding proteins"/>
    <property type="match status" value="1"/>
</dbReference>
<dbReference type="InterPro" id="IPR019307">
    <property type="entry name" value="RNA-bd_AU-1/RNase_E/G"/>
</dbReference>
<keyword evidence="6" id="KW-0378">Hydrolase</keyword>
<dbReference type="PANTHER" id="PTHR30001:SF1">
    <property type="entry name" value="RIBONUCLEASE E_G-LIKE PROTEIN, CHLOROPLASTIC"/>
    <property type="match status" value="1"/>
</dbReference>
<feature type="region of interest" description="Disordered" evidence="10">
    <location>
        <begin position="988"/>
        <end position="1032"/>
    </location>
</feature>
<evidence type="ECO:0000256" key="9">
    <source>
        <dbReference type="ARBA" id="ARBA00023436"/>
    </source>
</evidence>
<comment type="caution">
    <text evidence="12">The sequence shown here is derived from an EMBL/GenBank/DDBJ whole genome shotgun (WGS) entry which is preliminary data.</text>
</comment>
<evidence type="ECO:0000313" key="12">
    <source>
        <dbReference type="EMBL" id="GAV68440.1"/>
    </source>
</evidence>
<comment type="cofactor">
    <cofactor evidence="1">
        <name>Mg(2+)</name>
        <dbReference type="ChEBI" id="CHEBI:18420"/>
    </cofactor>
</comment>
<dbReference type="GO" id="GO:0046872">
    <property type="term" value="F:metal ion binding"/>
    <property type="evidence" value="ECO:0007669"/>
    <property type="project" value="UniProtKB-KW"/>
</dbReference>
<dbReference type="InterPro" id="IPR004659">
    <property type="entry name" value="RNase_E/G"/>
</dbReference>
<dbReference type="GO" id="GO:0016787">
    <property type="term" value="F:hydrolase activity"/>
    <property type="evidence" value="ECO:0007669"/>
    <property type="project" value="UniProtKB-KW"/>
</dbReference>
<keyword evidence="3" id="KW-0540">Nuclease</keyword>
<dbReference type="SMART" id="SM01065">
    <property type="entry name" value="CBM_2"/>
    <property type="match status" value="1"/>
</dbReference>
<evidence type="ECO:0000256" key="10">
    <source>
        <dbReference type="SAM" id="MobiDB-lite"/>
    </source>
</evidence>
<dbReference type="GO" id="GO:0005737">
    <property type="term" value="C:cytoplasm"/>
    <property type="evidence" value="ECO:0007669"/>
    <property type="project" value="TreeGrafter"/>
</dbReference>
<dbReference type="GO" id="GO:2001070">
    <property type="term" value="F:starch binding"/>
    <property type="evidence" value="ECO:0007669"/>
    <property type="project" value="InterPro"/>
</dbReference>
<dbReference type="FunCoup" id="A0A1Q3BK93">
    <property type="interactions" value="662"/>
</dbReference>
<dbReference type="GO" id="GO:0004519">
    <property type="term" value="F:endonuclease activity"/>
    <property type="evidence" value="ECO:0007669"/>
    <property type="project" value="UniProtKB-KW"/>
</dbReference>
<comment type="function">
    <text evidence="9">Involved in intercistronic processing of primary transcripts from chloroplast operons. The endonucleolytic activity of the enzyme depends on the number of phosphates at the 5' end, is inhibited by structured RNA, and preferentially cleaves A/U-rich sequences.</text>
</comment>
<dbReference type="InterPro" id="IPR002044">
    <property type="entry name" value="CBM20"/>
</dbReference>
<keyword evidence="8" id="KW-0694">RNA-binding</keyword>
<dbReference type="OrthoDB" id="6123450at2759"/>
<dbReference type="Gene3D" id="2.60.40.10">
    <property type="entry name" value="Immunoglobulins"/>
    <property type="match status" value="1"/>
</dbReference>
<feature type="domain" description="CBM20" evidence="11">
    <location>
        <begin position="90"/>
        <end position="199"/>
    </location>
</feature>
<evidence type="ECO:0000256" key="4">
    <source>
        <dbReference type="ARBA" id="ARBA00022723"/>
    </source>
</evidence>
<dbReference type="NCBIfam" id="TIGR00757">
    <property type="entry name" value="RNaseEG"/>
    <property type="match status" value="1"/>
</dbReference>